<dbReference type="InterPro" id="IPR000943">
    <property type="entry name" value="RNA_pol_sigma70"/>
</dbReference>
<comment type="caution">
    <text evidence="3">The sequence shown here is derived from an EMBL/GenBank/DDBJ whole genome shotgun (WGS) entry which is preliminary data.</text>
</comment>
<dbReference type="InterPro" id="IPR007630">
    <property type="entry name" value="RNA_pol_sigma70_r4"/>
</dbReference>
<reference evidence="3" key="1">
    <citation type="submission" date="2022-11" db="EMBL/GenBank/DDBJ databases">
        <title>Minimal conservation of predation-associated metabolite biosynthetic gene clusters underscores biosynthetic potential of Myxococcota including descriptions for ten novel species: Archangium lansinium sp. nov., Myxococcus landrumus sp. nov., Nannocystis bai.</title>
        <authorList>
            <person name="Ahearne A."/>
            <person name="Stevens C."/>
            <person name="Phillips K."/>
        </authorList>
    </citation>
    <scope>NUCLEOTIDE SEQUENCE</scope>
    <source>
        <strain evidence="3">Na p29</strain>
    </source>
</reference>
<feature type="compositionally biased region" description="Acidic residues" evidence="1">
    <location>
        <begin position="35"/>
        <end position="49"/>
    </location>
</feature>
<organism evidence="3 4">
    <name type="scientific">Nannocystis pusilla</name>
    <dbReference type="NCBI Taxonomy" id="889268"/>
    <lineage>
        <taxon>Bacteria</taxon>
        <taxon>Pseudomonadati</taxon>
        <taxon>Myxococcota</taxon>
        <taxon>Polyangia</taxon>
        <taxon>Nannocystales</taxon>
        <taxon>Nannocystaceae</taxon>
        <taxon>Nannocystis</taxon>
    </lineage>
</organism>
<feature type="region of interest" description="Disordered" evidence="1">
    <location>
        <begin position="1"/>
        <end position="54"/>
    </location>
</feature>
<dbReference type="SUPFAM" id="SSF88659">
    <property type="entry name" value="Sigma3 and sigma4 domains of RNA polymerase sigma factors"/>
    <property type="match status" value="1"/>
</dbReference>
<dbReference type="InterPro" id="IPR036388">
    <property type="entry name" value="WH-like_DNA-bd_sf"/>
</dbReference>
<evidence type="ECO:0000259" key="2">
    <source>
        <dbReference type="PROSITE" id="PS00716"/>
    </source>
</evidence>
<gene>
    <name evidence="3" type="ORF">OV079_13350</name>
</gene>
<dbReference type="PROSITE" id="PS00716">
    <property type="entry name" value="SIGMA70_2"/>
    <property type="match status" value="1"/>
</dbReference>
<dbReference type="GO" id="GO:0006352">
    <property type="term" value="P:DNA-templated transcription initiation"/>
    <property type="evidence" value="ECO:0007669"/>
    <property type="project" value="InterPro"/>
</dbReference>
<dbReference type="AlphaFoldDB" id="A0A9X3IWK3"/>
<evidence type="ECO:0000313" key="3">
    <source>
        <dbReference type="EMBL" id="MCY1006521.1"/>
    </source>
</evidence>
<keyword evidence="4" id="KW-1185">Reference proteome</keyword>
<protein>
    <recommendedName>
        <fullName evidence="2">RNA polymerase sigma-70 domain-containing protein</fullName>
    </recommendedName>
</protein>
<evidence type="ECO:0000256" key="1">
    <source>
        <dbReference type="SAM" id="MobiDB-lite"/>
    </source>
</evidence>
<sequence>MLKNNSLATGSDLDRDSDLDEGRDHDTDHEIASDAGEEAGDEDAGDDGDDPRPIVRRARAKTIAMKRLTKEELRIGALLYPERSYWRPKSRGECANVARPCPYVSCKHHLYIDVNPATGSIKINFPDLEVWELQHSCALDVAQGGGITLEEVGEILNLTRERIRQVEVRGLLKLKEAGGEDLLSYLAREEVDPAAARVVPRARL</sequence>
<dbReference type="GO" id="GO:0003700">
    <property type="term" value="F:DNA-binding transcription factor activity"/>
    <property type="evidence" value="ECO:0007669"/>
    <property type="project" value="InterPro"/>
</dbReference>
<dbReference type="Proteomes" id="UP001150924">
    <property type="component" value="Unassembled WGS sequence"/>
</dbReference>
<feature type="compositionally biased region" description="Basic and acidic residues" evidence="1">
    <location>
        <begin position="12"/>
        <end position="32"/>
    </location>
</feature>
<feature type="domain" description="RNA polymerase sigma-70" evidence="2">
    <location>
        <begin position="148"/>
        <end position="174"/>
    </location>
</feature>
<dbReference type="EMBL" id="JAPNKE010000002">
    <property type="protein sequence ID" value="MCY1006521.1"/>
    <property type="molecule type" value="Genomic_DNA"/>
</dbReference>
<proteinExistence type="predicted"/>
<dbReference type="Gene3D" id="1.10.10.10">
    <property type="entry name" value="Winged helix-like DNA-binding domain superfamily/Winged helix DNA-binding domain"/>
    <property type="match status" value="1"/>
</dbReference>
<dbReference type="RefSeq" id="WP_267768758.1">
    <property type="nucleotide sequence ID" value="NZ_JAPNKE010000002.1"/>
</dbReference>
<name>A0A9X3IWK3_9BACT</name>
<dbReference type="InterPro" id="IPR013324">
    <property type="entry name" value="RNA_pol_sigma_r3/r4-like"/>
</dbReference>
<accession>A0A9X3IWK3</accession>
<evidence type="ECO:0000313" key="4">
    <source>
        <dbReference type="Proteomes" id="UP001150924"/>
    </source>
</evidence>
<dbReference type="Pfam" id="PF04545">
    <property type="entry name" value="Sigma70_r4"/>
    <property type="match status" value="1"/>
</dbReference>